<keyword evidence="3" id="KW-1185">Reference proteome</keyword>
<dbReference type="EMBL" id="QQXK01000001">
    <property type="protein sequence ID" value="RII43837.1"/>
    <property type="molecule type" value="Genomic_DNA"/>
</dbReference>
<dbReference type="AlphaFoldDB" id="A0A399JGM0"/>
<feature type="transmembrane region" description="Helical" evidence="1">
    <location>
        <begin position="53"/>
        <end position="72"/>
    </location>
</feature>
<evidence type="ECO:0000313" key="2">
    <source>
        <dbReference type="EMBL" id="RII43837.1"/>
    </source>
</evidence>
<sequence length="198" mass="20051">MFLGAGLDRGDRRLRRRGAGGRALDRAGQRVAGRGTLAGGRWIAPASVPRAAALWRTTACQALLGLLAWAAWAVSSGDAPGGAVAGTFASLLVIVPLAVAMGLQNHTARSLKVADLTTTVLTLTITGLFADSSGPGGAPHQGRRLLSILAMGIGAALGAWAVLGGLTWLVFLGCVLLPAAVAVAAWRAGRSAPAWSET</sequence>
<protein>
    <submittedName>
        <fullName evidence="2">DUF1275 domain-containing protein</fullName>
    </submittedName>
</protein>
<gene>
    <name evidence="2" type="ORF">DWB68_00400</name>
</gene>
<feature type="transmembrane region" description="Helical" evidence="1">
    <location>
        <begin position="84"/>
        <end position="103"/>
    </location>
</feature>
<feature type="transmembrane region" description="Helical" evidence="1">
    <location>
        <begin position="168"/>
        <end position="186"/>
    </location>
</feature>
<keyword evidence="1" id="KW-0472">Membrane</keyword>
<name>A0A399JGM0_9MICC</name>
<dbReference type="Proteomes" id="UP000265419">
    <property type="component" value="Unassembled WGS sequence"/>
</dbReference>
<dbReference type="InterPro" id="IPR010699">
    <property type="entry name" value="DUF1275"/>
</dbReference>
<keyword evidence="1" id="KW-1133">Transmembrane helix</keyword>
<reference evidence="2 3" key="1">
    <citation type="submission" date="2018-07" db="EMBL/GenBank/DDBJ databases">
        <title>Arthrobacter sp. nov., isolated from raw cow's milk with high bacterial count.</title>
        <authorList>
            <person name="Hahne J."/>
            <person name="Isele D."/>
            <person name="Lipski A."/>
        </authorList>
    </citation>
    <scope>NUCLEOTIDE SEQUENCE [LARGE SCALE GENOMIC DNA]</scope>
    <source>
        <strain evidence="2 3">JZ R-35</strain>
    </source>
</reference>
<keyword evidence="1" id="KW-0812">Transmembrane</keyword>
<feature type="transmembrane region" description="Helical" evidence="1">
    <location>
        <begin position="145"/>
        <end position="162"/>
    </location>
</feature>
<organism evidence="2 3">
    <name type="scientific">Galactobacter valiniphilus</name>
    <dbReference type="NCBI Taxonomy" id="2676122"/>
    <lineage>
        <taxon>Bacteria</taxon>
        <taxon>Bacillati</taxon>
        <taxon>Actinomycetota</taxon>
        <taxon>Actinomycetes</taxon>
        <taxon>Micrococcales</taxon>
        <taxon>Micrococcaceae</taxon>
        <taxon>Galactobacter</taxon>
    </lineage>
</organism>
<evidence type="ECO:0000256" key="1">
    <source>
        <dbReference type="SAM" id="Phobius"/>
    </source>
</evidence>
<dbReference type="Pfam" id="PF06912">
    <property type="entry name" value="DUF1275"/>
    <property type="match status" value="1"/>
</dbReference>
<proteinExistence type="predicted"/>
<evidence type="ECO:0000313" key="3">
    <source>
        <dbReference type="Proteomes" id="UP000265419"/>
    </source>
</evidence>
<comment type="caution">
    <text evidence="2">The sequence shown here is derived from an EMBL/GenBank/DDBJ whole genome shotgun (WGS) entry which is preliminary data.</text>
</comment>
<accession>A0A399JGM0</accession>